<evidence type="ECO:0000313" key="3">
    <source>
        <dbReference type="Proteomes" id="UP000001631"/>
    </source>
</evidence>
<keyword evidence="3" id="KW-1185">Reference proteome</keyword>
<dbReference type="AlphaFoldDB" id="C0NJT7"/>
<dbReference type="GeneID" id="69036433"/>
<dbReference type="Proteomes" id="UP000001631">
    <property type="component" value="Unassembled WGS sequence"/>
</dbReference>
<sequence length="203" mass="22326">MVQGKRVDAGKLGLSSLLGRKRCGSHGVDINGAVAPPLIYYYVIAMRRWGYESERLKCINGNARLRHSMLPVMIFASVTGHKPIPPPPSMKDYWGQDVFCWDILPRDFLARQHGSHSLRGEEDDDGGSGGGAGEGDDEDERQNLFAPGNDSDREFLILAKHALVLFEKGLFQLGVSSDWPGREFLAAAALKTMCIEAIWGCHA</sequence>
<dbReference type="VEuPathDB" id="FungiDB:I7I50_07019"/>
<dbReference type="EMBL" id="GG663366">
    <property type="protein sequence ID" value="EEH08128.1"/>
    <property type="molecule type" value="Genomic_DNA"/>
</dbReference>
<gene>
    <name evidence="2" type="ORF">HCBG_03417</name>
</gene>
<reference evidence="2" key="1">
    <citation type="submission" date="2009-02" db="EMBL/GenBank/DDBJ databases">
        <title>The Genome Sequence of Ajellomyces capsulatus strain G186AR.</title>
        <authorList>
            <consortium name="The Broad Institute Genome Sequencing Platform"/>
            <person name="Champion M."/>
            <person name="Cuomo C."/>
            <person name="Ma L.-J."/>
            <person name="Henn M.R."/>
            <person name="Sil A."/>
            <person name="Goldman B."/>
            <person name="Young S.K."/>
            <person name="Kodira C.D."/>
            <person name="Zeng Q."/>
            <person name="Koehrsen M."/>
            <person name="Alvarado L."/>
            <person name="Berlin A."/>
            <person name="Borenstein D."/>
            <person name="Chen Z."/>
            <person name="Engels R."/>
            <person name="Freedman E."/>
            <person name="Gellesch M."/>
            <person name="Goldberg J."/>
            <person name="Griggs A."/>
            <person name="Gujja S."/>
            <person name="Heiman D."/>
            <person name="Hepburn T."/>
            <person name="Howarth C."/>
            <person name="Jen D."/>
            <person name="Larson L."/>
            <person name="Lewis B."/>
            <person name="Mehta T."/>
            <person name="Park D."/>
            <person name="Pearson M."/>
            <person name="Roberts A."/>
            <person name="Saif S."/>
            <person name="Shea T."/>
            <person name="Shenoy N."/>
            <person name="Sisk P."/>
            <person name="Stolte C."/>
            <person name="Sykes S."/>
            <person name="Walk T."/>
            <person name="White J."/>
            <person name="Yandava C."/>
            <person name="Klein B."/>
            <person name="McEwen J.G."/>
            <person name="Puccia R."/>
            <person name="Goldman G.H."/>
            <person name="Felipe M.S."/>
            <person name="Nino-Vega G."/>
            <person name="San-Blas G."/>
            <person name="Taylor J."/>
            <person name="Mendoza L."/>
            <person name="Galagan J."/>
            <person name="Nusbaum C."/>
            <person name="Birren B."/>
        </authorList>
    </citation>
    <scope>NUCLEOTIDE SEQUENCE</scope>
    <source>
        <strain evidence="2">G186AR</strain>
    </source>
</reference>
<evidence type="ECO:0000256" key="1">
    <source>
        <dbReference type="SAM" id="MobiDB-lite"/>
    </source>
</evidence>
<name>C0NJT7_AJECG</name>
<dbReference type="RefSeq" id="XP_045288609.1">
    <property type="nucleotide sequence ID" value="XM_045430466.1"/>
</dbReference>
<accession>C0NJT7</accession>
<feature type="region of interest" description="Disordered" evidence="1">
    <location>
        <begin position="115"/>
        <end position="145"/>
    </location>
</feature>
<dbReference type="HOGENOM" id="CLU_1348598_0_0_1"/>
<evidence type="ECO:0000313" key="2">
    <source>
        <dbReference type="EMBL" id="EEH08128.1"/>
    </source>
</evidence>
<protein>
    <submittedName>
        <fullName evidence="2">Uncharacterized protein</fullName>
    </submittedName>
</protein>
<dbReference type="InParanoid" id="C0NJT7"/>
<proteinExistence type="predicted"/>
<organism evidence="2 3">
    <name type="scientific">Ajellomyces capsulatus (strain G186AR / H82 / ATCC MYA-2454 / RMSCC 2432)</name>
    <name type="common">Darling's disease fungus</name>
    <name type="synonym">Histoplasma capsulatum</name>
    <dbReference type="NCBI Taxonomy" id="447093"/>
    <lineage>
        <taxon>Eukaryota</taxon>
        <taxon>Fungi</taxon>
        <taxon>Dikarya</taxon>
        <taxon>Ascomycota</taxon>
        <taxon>Pezizomycotina</taxon>
        <taxon>Eurotiomycetes</taxon>
        <taxon>Eurotiomycetidae</taxon>
        <taxon>Onygenales</taxon>
        <taxon>Ajellomycetaceae</taxon>
        <taxon>Histoplasma</taxon>
    </lineage>
</organism>